<dbReference type="OMA" id="QQCILHD"/>
<dbReference type="AlphaFoldDB" id="E2ARK3"/>
<accession>E2ARK3</accession>
<feature type="non-terminal residue" evidence="1">
    <location>
        <position position="72"/>
    </location>
</feature>
<keyword evidence="2" id="KW-1185">Reference proteome</keyword>
<dbReference type="Proteomes" id="UP000000311">
    <property type="component" value="Unassembled WGS sequence"/>
</dbReference>
<dbReference type="EMBL" id="GL442135">
    <property type="protein sequence ID" value="EFN63936.1"/>
    <property type="molecule type" value="Genomic_DNA"/>
</dbReference>
<sequence>PPRSPDLTPCDFFLWGYLKQIIYKVPVTDVNDLQQRIRSACDNVTPEMLKNVEKETMRRLQQCILHDGGYVE</sequence>
<feature type="non-terminal residue" evidence="1">
    <location>
        <position position="1"/>
    </location>
</feature>
<dbReference type="InterPro" id="IPR036397">
    <property type="entry name" value="RNaseH_sf"/>
</dbReference>
<dbReference type="Gene3D" id="3.30.420.10">
    <property type="entry name" value="Ribonuclease H-like superfamily/Ribonuclease H"/>
    <property type="match status" value="1"/>
</dbReference>
<organism evidence="2">
    <name type="scientific">Camponotus floridanus</name>
    <name type="common">Florida carpenter ant</name>
    <dbReference type="NCBI Taxonomy" id="104421"/>
    <lineage>
        <taxon>Eukaryota</taxon>
        <taxon>Metazoa</taxon>
        <taxon>Ecdysozoa</taxon>
        <taxon>Arthropoda</taxon>
        <taxon>Hexapoda</taxon>
        <taxon>Insecta</taxon>
        <taxon>Pterygota</taxon>
        <taxon>Neoptera</taxon>
        <taxon>Endopterygota</taxon>
        <taxon>Hymenoptera</taxon>
        <taxon>Apocrita</taxon>
        <taxon>Aculeata</taxon>
        <taxon>Formicoidea</taxon>
        <taxon>Formicidae</taxon>
        <taxon>Formicinae</taxon>
        <taxon>Camponotus</taxon>
    </lineage>
</organism>
<evidence type="ECO:0000313" key="2">
    <source>
        <dbReference type="Proteomes" id="UP000000311"/>
    </source>
</evidence>
<dbReference type="GO" id="GO:0003676">
    <property type="term" value="F:nucleic acid binding"/>
    <property type="evidence" value="ECO:0007669"/>
    <property type="project" value="InterPro"/>
</dbReference>
<protein>
    <submittedName>
        <fullName evidence="1">Uncharacterized protein</fullName>
    </submittedName>
</protein>
<dbReference type="InParanoid" id="E2ARK3"/>
<proteinExistence type="predicted"/>
<evidence type="ECO:0000313" key="1">
    <source>
        <dbReference type="EMBL" id="EFN63936.1"/>
    </source>
</evidence>
<dbReference type="PANTHER" id="PTHR47326">
    <property type="entry name" value="TRANSPOSABLE ELEMENT TC3 TRANSPOSASE-LIKE PROTEIN"/>
    <property type="match status" value="1"/>
</dbReference>
<dbReference type="PANTHER" id="PTHR47326:SF1">
    <property type="entry name" value="HTH PSQ-TYPE DOMAIN-CONTAINING PROTEIN"/>
    <property type="match status" value="1"/>
</dbReference>
<name>E2ARK3_CAMFO</name>
<gene>
    <name evidence="1" type="ORF">EAG_13319</name>
</gene>
<reference evidence="1 2" key="1">
    <citation type="journal article" date="2010" name="Science">
        <title>Genomic comparison of the ants Camponotus floridanus and Harpegnathos saltator.</title>
        <authorList>
            <person name="Bonasio R."/>
            <person name="Zhang G."/>
            <person name="Ye C."/>
            <person name="Mutti N.S."/>
            <person name="Fang X."/>
            <person name="Qin N."/>
            <person name="Donahue G."/>
            <person name="Yang P."/>
            <person name="Li Q."/>
            <person name="Li C."/>
            <person name="Zhang P."/>
            <person name="Huang Z."/>
            <person name="Berger S.L."/>
            <person name="Reinberg D."/>
            <person name="Wang J."/>
            <person name="Liebig J."/>
        </authorList>
    </citation>
    <scope>NUCLEOTIDE SEQUENCE [LARGE SCALE GENOMIC DNA]</scope>
    <source>
        <strain evidence="2">C129</strain>
    </source>
</reference>